<organism evidence="3 4">
    <name type="scientific">Actinomadura litoris</name>
    <dbReference type="NCBI Taxonomy" id="2678616"/>
    <lineage>
        <taxon>Bacteria</taxon>
        <taxon>Bacillati</taxon>
        <taxon>Actinomycetota</taxon>
        <taxon>Actinomycetes</taxon>
        <taxon>Streptosporangiales</taxon>
        <taxon>Thermomonosporaceae</taxon>
        <taxon>Actinomadura</taxon>
    </lineage>
</organism>
<proteinExistence type="predicted"/>
<keyword evidence="2" id="KW-1133">Transmembrane helix</keyword>
<feature type="compositionally biased region" description="Low complexity" evidence="1">
    <location>
        <begin position="12"/>
        <end position="50"/>
    </location>
</feature>
<evidence type="ECO:0000313" key="4">
    <source>
        <dbReference type="Proteomes" id="UP000432015"/>
    </source>
</evidence>
<keyword evidence="2" id="KW-0472">Membrane</keyword>
<dbReference type="Proteomes" id="UP000432015">
    <property type="component" value="Unassembled WGS sequence"/>
</dbReference>
<keyword evidence="4" id="KW-1185">Reference proteome</keyword>
<accession>A0A7K1L822</accession>
<comment type="caution">
    <text evidence="3">The sequence shown here is derived from an EMBL/GenBank/DDBJ whole genome shotgun (WGS) entry which is preliminary data.</text>
</comment>
<feature type="transmembrane region" description="Helical" evidence="2">
    <location>
        <begin position="279"/>
        <end position="299"/>
    </location>
</feature>
<reference evidence="3 4" key="1">
    <citation type="submission" date="2019-11" db="EMBL/GenBank/DDBJ databases">
        <authorList>
            <person name="Cao P."/>
        </authorList>
    </citation>
    <scope>NUCLEOTIDE SEQUENCE [LARGE SCALE GENOMIC DNA]</scope>
    <source>
        <strain evidence="3 4">NEAU-AAG5</strain>
    </source>
</reference>
<feature type="compositionally biased region" description="Pro residues" evidence="1">
    <location>
        <begin position="254"/>
        <end position="269"/>
    </location>
</feature>
<dbReference type="EMBL" id="WOFH01000011">
    <property type="protein sequence ID" value="MUN40592.1"/>
    <property type="molecule type" value="Genomic_DNA"/>
</dbReference>
<gene>
    <name evidence="3" type="ORF">GNZ18_28905</name>
</gene>
<feature type="compositionally biased region" description="Low complexity" evidence="1">
    <location>
        <begin position="102"/>
        <end position="129"/>
    </location>
</feature>
<evidence type="ECO:0000256" key="2">
    <source>
        <dbReference type="SAM" id="Phobius"/>
    </source>
</evidence>
<keyword evidence="2" id="KW-0812">Transmembrane</keyword>
<name>A0A7K1L822_9ACTN</name>
<feature type="region of interest" description="Disordered" evidence="1">
    <location>
        <begin position="302"/>
        <end position="332"/>
    </location>
</feature>
<evidence type="ECO:0000256" key="1">
    <source>
        <dbReference type="SAM" id="MobiDB-lite"/>
    </source>
</evidence>
<dbReference type="AlphaFoldDB" id="A0A7K1L822"/>
<feature type="compositionally biased region" description="Basic and acidic residues" evidence="1">
    <location>
        <begin position="1"/>
        <end position="11"/>
    </location>
</feature>
<feature type="compositionally biased region" description="Low complexity" evidence="1">
    <location>
        <begin position="240"/>
        <end position="252"/>
    </location>
</feature>
<feature type="region of interest" description="Disordered" evidence="1">
    <location>
        <begin position="1"/>
        <end position="88"/>
    </location>
</feature>
<feature type="compositionally biased region" description="Low complexity" evidence="1">
    <location>
        <begin position="76"/>
        <end position="88"/>
    </location>
</feature>
<feature type="compositionally biased region" description="Basic and acidic residues" evidence="1">
    <location>
        <begin position="200"/>
        <end position="219"/>
    </location>
</feature>
<feature type="region of interest" description="Disordered" evidence="1">
    <location>
        <begin position="102"/>
        <end position="276"/>
    </location>
</feature>
<protein>
    <submittedName>
        <fullName evidence="3">Uncharacterized protein</fullName>
    </submittedName>
</protein>
<sequence>MSGPEDTREPAETAGARAVPAAAAPPSFGGAASPDEAPSGDAASAAAGTEPTPPAPRSLPPFGLQTPWWAAETQDAAPAVPHQAPAPVEAPLAAPVEVPAAAPVTVPEPPGAAEEQPPVRAVVAAVQAPGDSPGRLVAGRGAPSVDSRRAVPAEPLLGPPPDDTDTDPDGIPAVRPAQHLVKQPEEAPPAGPEPEPEPEAAEKEAARLSAFEKAKEAEKQQVPLAPVLVPDAILPPGVVPPTGSGPFPSTGSEQPPPPRPDGAAPPPMRPGGGNMRRPLLIGGGAAVVLAAVIGLFAIGGTGSGPEKDKGKAAPPTQQAATPAPKPPPVDISDEKTDPKEMEFTEIFPAPTITLGGRPYVRDRWSINKDLRYAANGAMLSALTKENCRKVVRATFLDRNRDIAVTSGVAVLPTKAAALKVSRAGDPGKYEWFRGMSAKHAPDIDRAGGYAASTVRGRYLVYAYVQHADGKPTKPGDAMIKQIAQQFLDYDVRPIEARDHG</sequence>
<feature type="compositionally biased region" description="Low complexity" evidence="1">
    <location>
        <begin position="312"/>
        <end position="322"/>
    </location>
</feature>
<dbReference type="RefSeq" id="WP_156219742.1">
    <property type="nucleotide sequence ID" value="NZ_WOFH01000011.1"/>
</dbReference>
<evidence type="ECO:0000313" key="3">
    <source>
        <dbReference type="EMBL" id="MUN40592.1"/>
    </source>
</evidence>